<dbReference type="EMBL" id="AEPE02000006">
    <property type="protein sequence ID" value="EFZ36108.1"/>
    <property type="molecule type" value="Genomic_DNA"/>
</dbReference>
<protein>
    <recommendedName>
        <fullName evidence="3">Peptidase M1 membrane alanine aminopeptidase domain-containing protein</fullName>
    </recommendedName>
</protein>
<dbReference type="Proteomes" id="UP000005580">
    <property type="component" value="Unassembled WGS sequence"/>
</dbReference>
<organism evidence="1 2">
    <name type="scientific">Hoylesella oralis ATCC 33269</name>
    <dbReference type="NCBI Taxonomy" id="873533"/>
    <lineage>
        <taxon>Bacteria</taxon>
        <taxon>Pseudomonadati</taxon>
        <taxon>Bacteroidota</taxon>
        <taxon>Bacteroidia</taxon>
        <taxon>Bacteroidales</taxon>
        <taxon>Prevotellaceae</taxon>
        <taxon>Hoylesella</taxon>
    </lineage>
</organism>
<proteinExistence type="predicted"/>
<gene>
    <name evidence="1" type="ORF">HMPREF0663_12175</name>
</gene>
<sequence>MDIRLLKNFRELNTRLSITLFCFLNTIWVTGQEINCNKANVSLMPSIAAGDAVMHLHVSMDIQTNTIADTLVLETSVKIGGKDIDSGVSLAPYNLVVTNFYNVRDTIEANVRNISGTMPFCDRQEIRIIKGCHSRFYLDYDVTGTGLFFSLLKSNGTNIYEFSKELESVFPNNVNIKAWEIKAPDNYYVIRSYDEGMDGNMDELLFVNKNYVALDSFMFLGTKVRLYSILTEPSSKANQIKNELRRAFRKLYKLSPFKKDFTILRVLYRAGGLGAGHSINDICIVDIDLNSISVFHECLHSIFENDFASQKKGQFFVSESIIEWLSRYFTGKENTTKWKKTCDTPIYDLEEDDSNTACQIYGRGPEIIDDVARMVGADKLALCLIDFLDSSRGKVVDYDMLIEYLNTHISRRAVALMDRAVKGI</sequence>
<accession>E7RSA7</accession>
<name>E7RSA7_9BACT</name>
<evidence type="ECO:0000313" key="2">
    <source>
        <dbReference type="Proteomes" id="UP000005580"/>
    </source>
</evidence>
<keyword evidence="2" id="KW-1185">Reference proteome</keyword>
<evidence type="ECO:0000313" key="1">
    <source>
        <dbReference type="EMBL" id="EFZ36108.1"/>
    </source>
</evidence>
<dbReference type="STRING" id="28134.SAMN05444288_2226"/>
<evidence type="ECO:0008006" key="3">
    <source>
        <dbReference type="Google" id="ProtNLM"/>
    </source>
</evidence>
<reference evidence="1" key="1">
    <citation type="submission" date="2011-01" db="EMBL/GenBank/DDBJ databases">
        <authorList>
            <person name="Muzny D."/>
            <person name="Qin X."/>
            <person name="Buhay C."/>
            <person name="Dugan-Rocha S."/>
            <person name="Ding Y."/>
            <person name="Chen G."/>
            <person name="Hawes A."/>
            <person name="Holder M."/>
            <person name="Jhangiani S."/>
            <person name="Johnson A."/>
            <person name="Khan Z."/>
            <person name="Li Z."/>
            <person name="Liu W."/>
            <person name="Liu X."/>
            <person name="Perez L."/>
            <person name="Shen H."/>
            <person name="Wang Q."/>
            <person name="Watt J."/>
            <person name="Xi L."/>
            <person name="Xin Y."/>
            <person name="Zhou J."/>
            <person name="Deng J."/>
            <person name="Jiang H."/>
            <person name="Liu Y."/>
            <person name="Qu J."/>
            <person name="Song X.-Z."/>
            <person name="Zhang L."/>
            <person name="Villasana D."/>
            <person name="Johnson A."/>
            <person name="Liu J."/>
            <person name="Liyanage D."/>
            <person name="Lorensuhewa L."/>
            <person name="Robinson T."/>
            <person name="Song A."/>
            <person name="Song B.-B."/>
            <person name="Dinh H."/>
            <person name="Thornton R."/>
            <person name="Coyle M."/>
            <person name="Francisco L."/>
            <person name="Jackson L."/>
            <person name="Javaid M."/>
            <person name="Korchina V."/>
            <person name="Kovar C."/>
            <person name="Mata R."/>
            <person name="Mathew T."/>
            <person name="Ngo R."/>
            <person name="Nguyen L."/>
            <person name="Nguyen N."/>
            <person name="Okwuonu G."/>
            <person name="Ongeri F."/>
            <person name="Pham C."/>
            <person name="Simmons D."/>
            <person name="Wilczek-Boney K."/>
            <person name="Hale W."/>
            <person name="Jakkamsetti A."/>
            <person name="Pham P."/>
            <person name="Ruth R."/>
            <person name="San Lucas F."/>
            <person name="Warren J."/>
            <person name="Zhang J."/>
            <person name="Zhao Z."/>
            <person name="Zhou C."/>
            <person name="Zhu D."/>
            <person name="Lee S."/>
            <person name="Bess C."/>
            <person name="Blankenburg K."/>
            <person name="Forbes L."/>
            <person name="Fu Q."/>
            <person name="Gubbala S."/>
            <person name="Hirani K."/>
            <person name="Jayaseelan J.C."/>
            <person name="Lara F."/>
            <person name="Munidasa M."/>
            <person name="Palculict T."/>
            <person name="Patil S."/>
            <person name="Pu L.-L."/>
            <person name="Saada N."/>
            <person name="Tang L."/>
            <person name="Weissenberger G."/>
            <person name="Zhu Y."/>
            <person name="Hemphill L."/>
            <person name="Shang Y."/>
            <person name="Youmans B."/>
            <person name="Ayvaz T."/>
            <person name="Ross M."/>
            <person name="Santibanez J."/>
            <person name="Aqrawi P."/>
            <person name="Gross S."/>
            <person name="Joshi V."/>
            <person name="Fowler G."/>
            <person name="Nazareth L."/>
            <person name="Reid J."/>
            <person name="Worley K."/>
            <person name="Petrosino J."/>
            <person name="Highlander S."/>
            <person name="Gibbs R."/>
        </authorList>
    </citation>
    <scope>NUCLEOTIDE SEQUENCE [LARGE SCALE GENOMIC DNA]</scope>
    <source>
        <strain evidence="1">ATCC 33269</strain>
    </source>
</reference>
<comment type="caution">
    <text evidence="1">The sequence shown here is derived from an EMBL/GenBank/DDBJ whole genome shotgun (WGS) entry which is preliminary data.</text>
</comment>
<dbReference type="HOGENOM" id="CLU_646987_0_0_10"/>
<dbReference type="AlphaFoldDB" id="E7RSA7"/>